<comment type="caution">
    <text evidence="7">The sequence shown here is derived from an EMBL/GenBank/DDBJ whole genome shotgun (WGS) entry which is preliminary data.</text>
</comment>
<evidence type="ECO:0000256" key="4">
    <source>
        <dbReference type="SAM" id="MobiDB-lite"/>
    </source>
</evidence>
<dbReference type="Gene3D" id="2.60.40.3500">
    <property type="match status" value="1"/>
</dbReference>
<feature type="domain" description="MurNAc-LAA" evidence="6">
    <location>
        <begin position="302"/>
        <end position="459"/>
    </location>
</feature>
<dbReference type="Pfam" id="PF11741">
    <property type="entry name" value="AMIN"/>
    <property type="match status" value="1"/>
</dbReference>
<reference evidence="7 8" key="1">
    <citation type="submission" date="2024-09" db="EMBL/GenBank/DDBJ databases">
        <title>Novel species of the genus Pelomonas and Roseateles isolated from streams.</title>
        <authorList>
            <person name="Lu H."/>
        </authorList>
    </citation>
    <scope>NUCLEOTIDE SEQUENCE [LARGE SCALE GENOMIC DNA]</scope>
    <source>
        <strain evidence="7 8">BYS96W</strain>
    </source>
</reference>
<dbReference type="PANTHER" id="PTHR30404:SF0">
    <property type="entry name" value="N-ACETYLMURAMOYL-L-ALANINE AMIDASE AMIC"/>
    <property type="match status" value="1"/>
</dbReference>
<evidence type="ECO:0000259" key="6">
    <source>
        <dbReference type="SMART" id="SM00646"/>
    </source>
</evidence>
<dbReference type="CDD" id="cd02696">
    <property type="entry name" value="MurNAc-LAA"/>
    <property type="match status" value="1"/>
</dbReference>
<dbReference type="InterPro" id="IPR002508">
    <property type="entry name" value="MurNAc-LAA_cat"/>
</dbReference>
<evidence type="ECO:0000256" key="1">
    <source>
        <dbReference type="ARBA" id="ARBA00001561"/>
    </source>
</evidence>
<proteinExistence type="predicted"/>
<feature type="signal peptide" evidence="5">
    <location>
        <begin position="1"/>
        <end position="36"/>
    </location>
</feature>
<feature type="chain" id="PRO_5046755785" description="N-acetylmuramoyl-L-alanine amidase" evidence="5">
    <location>
        <begin position="37"/>
        <end position="476"/>
    </location>
</feature>
<evidence type="ECO:0000256" key="3">
    <source>
        <dbReference type="ARBA" id="ARBA00022801"/>
    </source>
</evidence>
<evidence type="ECO:0000313" key="8">
    <source>
        <dbReference type="Proteomes" id="UP001606305"/>
    </source>
</evidence>
<dbReference type="EMBL" id="JBIGIA010000006">
    <property type="protein sequence ID" value="MFG6457105.1"/>
    <property type="molecule type" value="Genomic_DNA"/>
</dbReference>
<evidence type="ECO:0000313" key="7">
    <source>
        <dbReference type="EMBL" id="MFG6457105.1"/>
    </source>
</evidence>
<gene>
    <name evidence="7" type="ORF">ACG00X_09690</name>
</gene>
<accession>A0ABW7G593</accession>
<dbReference type="InterPro" id="IPR050695">
    <property type="entry name" value="N-acetylmuramoyl_amidase_3"/>
</dbReference>
<dbReference type="Gene3D" id="3.40.630.40">
    <property type="entry name" value="Zn-dependent exopeptidases"/>
    <property type="match status" value="1"/>
</dbReference>
<evidence type="ECO:0000256" key="5">
    <source>
        <dbReference type="SAM" id="SignalP"/>
    </source>
</evidence>
<keyword evidence="8" id="KW-1185">Reference proteome</keyword>
<feature type="region of interest" description="Disordered" evidence="4">
    <location>
        <begin position="200"/>
        <end position="232"/>
    </location>
</feature>
<comment type="catalytic activity">
    <reaction evidence="1">
        <text>Hydrolyzes the link between N-acetylmuramoyl residues and L-amino acid residues in certain cell-wall glycopeptides.</text>
        <dbReference type="EC" id="3.5.1.28"/>
    </reaction>
</comment>
<keyword evidence="3 7" id="KW-0378">Hydrolase</keyword>
<dbReference type="InterPro" id="IPR021731">
    <property type="entry name" value="AMIN_dom"/>
</dbReference>
<sequence length="476" mass="50312">MRMKPAPRHAARTALLTRRSSLGALALLLKAPTSLAAGSEASIVAVRVWPAADYTRVTIESDRPLVARHFTVNAPERLVIDIDGLTLNPDLRELIGKVKADDPYIGGVRVGQNTPTVVRIVLDLKQPAAPQVFTLAPIAAYKHRLVLDLHPVVEADPLVALVQEQDKAPAAARRAEAAASAVNDALEDLILKIERPAAPSAKPLPPAPAPAASAPAAPASAAPRPPAPPAGKPPAVDSLIVIALDPGHGGEDPGAVGPSGLKEKDVVLAVGLKLRERLQTNPNIRVLMTRDADFFVPLQDRVRKARRVQADLFVSIHADAFFTPQARGASVFVLSDGAASSAAARWMANRENAADMVGGVNVGAATKDANVLRALLDMSTTAQIKDSLKLGGEVLSQIGKIGKLHKVKVEQAGFAVLKAPDIPSILVETAFISNPEEEKKLRDPAYQDQLVDALASGIAKYFAKNPPMVRKRSTSL</sequence>
<organism evidence="7 8">
    <name type="scientific">Pelomonas nitida</name>
    <dbReference type="NCBI Taxonomy" id="3299027"/>
    <lineage>
        <taxon>Bacteria</taxon>
        <taxon>Pseudomonadati</taxon>
        <taxon>Pseudomonadota</taxon>
        <taxon>Betaproteobacteria</taxon>
        <taxon>Burkholderiales</taxon>
        <taxon>Sphaerotilaceae</taxon>
        <taxon>Roseateles</taxon>
    </lineage>
</organism>
<dbReference type="GO" id="GO:0008745">
    <property type="term" value="F:N-acetylmuramoyl-L-alanine amidase activity"/>
    <property type="evidence" value="ECO:0007669"/>
    <property type="project" value="UniProtKB-EC"/>
</dbReference>
<feature type="compositionally biased region" description="Pro residues" evidence="4">
    <location>
        <begin position="223"/>
        <end position="232"/>
    </location>
</feature>
<dbReference type="Proteomes" id="UP001606305">
    <property type="component" value="Unassembled WGS sequence"/>
</dbReference>
<dbReference type="EC" id="3.5.1.28" evidence="2"/>
<dbReference type="SMART" id="SM00646">
    <property type="entry name" value="Ami_3"/>
    <property type="match status" value="1"/>
</dbReference>
<feature type="compositionally biased region" description="Low complexity" evidence="4">
    <location>
        <begin position="210"/>
        <end position="222"/>
    </location>
</feature>
<dbReference type="PANTHER" id="PTHR30404">
    <property type="entry name" value="N-ACETYLMURAMOYL-L-ALANINE AMIDASE"/>
    <property type="match status" value="1"/>
</dbReference>
<protein>
    <recommendedName>
        <fullName evidence="2">N-acetylmuramoyl-L-alanine amidase</fullName>
        <ecNumber evidence="2">3.5.1.28</ecNumber>
    </recommendedName>
</protein>
<evidence type="ECO:0000256" key="2">
    <source>
        <dbReference type="ARBA" id="ARBA00011901"/>
    </source>
</evidence>
<keyword evidence="5" id="KW-0732">Signal</keyword>
<dbReference type="Pfam" id="PF01520">
    <property type="entry name" value="Amidase_3"/>
    <property type="match status" value="1"/>
</dbReference>
<dbReference type="SUPFAM" id="SSF53187">
    <property type="entry name" value="Zn-dependent exopeptidases"/>
    <property type="match status" value="1"/>
</dbReference>
<name>A0ABW7G593_9BURK</name>